<keyword evidence="10" id="KW-0812">Transmembrane</keyword>
<dbReference type="SUPFAM" id="SSF48150">
    <property type="entry name" value="DNA-glycosylase"/>
    <property type="match status" value="1"/>
</dbReference>
<dbReference type="GeneID" id="3554827"/>
<evidence type="ECO:0000256" key="1">
    <source>
        <dbReference type="ARBA" id="ARBA00010679"/>
    </source>
</evidence>
<dbReference type="InterPro" id="IPR011257">
    <property type="entry name" value="DNA_glycosylase"/>
</dbReference>
<sequence length="486" mass="55500">MYFAMQWSKSIIYGYLLLLLFCLRYFLTAFFIDAYATMMHAWYALPSPAAVNLPMTLCGGQCFRWRRTPRGTWVGVVERGAYELSDAAHPPEFQAVYSRGEEKRGMRPSLSHPSDDLSGDVLWFRCLHREPKNASDLSTEACFLRHYLALDVDLQKLWRRWTRDNPMRNHPLVRYLTSNAGKGPSVKIRHLRQNIHETLLAFLCSQNNNVQRITGLVEKLATSYGDHLCDYNLETGDVRNVGYLNHSSTRSTKNAKRADTGDGDWIPLHTIPSMDELARRSEDELRALGFGYRSKYIVQCASIIQSSGATRRKKEEGVNCFCSSMQSYKWYDDLLDPCLSLSDRREKLLSLPGVGRKVADCILLFAVGHHEIVPVDTHMAQVATEYLAGTATCGKKVLCNGMGEKRKRNSEGKSSLTAVSTDGSCWEKVLADWYRKGKERDMKMPALLHKHHDAIQLGFWHLFGDYCGWAHSILFYARMRRGQRDN</sequence>
<evidence type="ECO:0000313" key="12">
    <source>
        <dbReference type="EMBL" id="EAN99945.1"/>
    </source>
</evidence>
<dbReference type="InterPro" id="IPR052054">
    <property type="entry name" value="Oxidative_DNA_repair_enzyme"/>
</dbReference>
<evidence type="ECO:0000256" key="4">
    <source>
        <dbReference type="ARBA" id="ARBA00022801"/>
    </source>
</evidence>
<evidence type="ECO:0000256" key="2">
    <source>
        <dbReference type="ARBA" id="ARBA00012720"/>
    </source>
</evidence>
<evidence type="ECO:0000256" key="10">
    <source>
        <dbReference type="SAM" id="Phobius"/>
    </source>
</evidence>
<evidence type="ECO:0000256" key="3">
    <source>
        <dbReference type="ARBA" id="ARBA00022763"/>
    </source>
</evidence>
<keyword evidence="4" id="KW-0378">Hydrolase</keyword>
<dbReference type="GO" id="GO:0003684">
    <property type="term" value="F:damaged DNA binding"/>
    <property type="evidence" value="ECO:0007669"/>
    <property type="project" value="InterPro"/>
</dbReference>
<name>Q4E5B4_TRYCC</name>
<gene>
    <name evidence="12" type="ORF">Tc00.1047053506559.170</name>
</gene>
<dbReference type="SMR" id="Q4E5B4"/>
<dbReference type="Pfam" id="PF00730">
    <property type="entry name" value="HhH-GPD"/>
    <property type="match status" value="1"/>
</dbReference>
<dbReference type="GO" id="GO:0006289">
    <property type="term" value="P:nucleotide-excision repair"/>
    <property type="evidence" value="ECO:0007669"/>
    <property type="project" value="InterPro"/>
</dbReference>
<dbReference type="STRING" id="353153.Q4E5B4"/>
<evidence type="ECO:0000256" key="9">
    <source>
        <dbReference type="ARBA" id="ARBA00044632"/>
    </source>
</evidence>
<feature type="domain" description="HhH-GPD" evidence="11">
    <location>
        <begin position="204"/>
        <end position="436"/>
    </location>
</feature>
<protein>
    <recommendedName>
        <fullName evidence="2">DNA-(apurinic or apyrimidinic site) lyase</fullName>
        <ecNumber evidence="2">4.2.99.18</ecNumber>
    </recommendedName>
</protein>
<dbReference type="Gene3D" id="3.30.310.40">
    <property type="match status" value="1"/>
</dbReference>
<dbReference type="RefSeq" id="XP_821796.1">
    <property type="nucleotide sequence ID" value="XM_816703.1"/>
</dbReference>
<evidence type="ECO:0000259" key="11">
    <source>
        <dbReference type="SMART" id="SM00478"/>
    </source>
</evidence>
<dbReference type="EMBL" id="AAHK01000006">
    <property type="protein sequence ID" value="EAN99945.1"/>
    <property type="molecule type" value="Genomic_DNA"/>
</dbReference>
<organism evidence="12 13">
    <name type="scientific">Trypanosoma cruzi (strain CL Brener)</name>
    <dbReference type="NCBI Taxonomy" id="353153"/>
    <lineage>
        <taxon>Eukaryota</taxon>
        <taxon>Discoba</taxon>
        <taxon>Euglenozoa</taxon>
        <taxon>Kinetoplastea</taxon>
        <taxon>Metakinetoplastina</taxon>
        <taxon>Trypanosomatida</taxon>
        <taxon>Trypanosomatidae</taxon>
        <taxon>Trypanosoma</taxon>
        <taxon>Schizotrypanum</taxon>
    </lineage>
</organism>
<dbReference type="Proteomes" id="UP000002296">
    <property type="component" value="Unassembled WGS sequence"/>
</dbReference>
<keyword evidence="5" id="KW-0234">DNA repair</keyword>
<comment type="caution">
    <text evidence="12">The sequence shown here is derived from an EMBL/GenBank/DDBJ whole genome shotgun (WGS) entry which is preliminary data.</text>
</comment>
<feature type="transmembrane region" description="Helical" evidence="10">
    <location>
        <begin position="12"/>
        <end position="32"/>
    </location>
</feature>
<dbReference type="AlphaFoldDB" id="Q4E5B4"/>
<dbReference type="GO" id="GO:0005634">
    <property type="term" value="C:nucleus"/>
    <property type="evidence" value="ECO:0007669"/>
    <property type="project" value="TreeGrafter"/>
</dbReference>
<comment type="similarity">
    <text evidence="1">Belongs to the type-1 OGG1 family.</text>
</comment>
<evidence type="ECO:0000256" key="8">
    <source>
        <dbReference type="ARBA" id="ARBA00023295"/>
    </source>
</evidence>
<dbReference type="OMA" id="AFFIDAY"/>
<dbReference type="InterPro" id="IPR023170">
    <property type="entry name" value="HhH_base_excis_C"/>
</dbReference>
<evidence type="ECO:0000313" key="13">
    <source>
        <dbReference type="Proteomes" id="UP000002296"/>
    </source>
</evidence>
<dbReference type="GO" id="GO:0034039">
    <property type="term" value="F:8-oxo-7,8-dihydroguanine DNA N-glycosylase activity"/>
    <property type="evidence" value="ECO:0007669"/>
    <property type="project" value="TreeGrafter"/>
</dbReference>
<keyword evidence="13" id="KW-1185">Reference proteome</keyword>
<dbReference type="SMART" id="SM00478">
    <property type="entry name" value="ENDO3c"/>
    <property type="match status" value="1"/>
</dbReference>
<evidence type="ECO:0000256" key="5">
    <source>
        <dbReference type="ARBA" id="ARBA00023204"/>
    </source>
</evidence>
<dbReference type="PANTHER" id="PTHR10242">
    <property type="entry name" value="8-OXOGUANINE DNA GLYCOSYLASE"/>
    <property type="match status" value="1"/>
</dbReference>
<evidence type="ECO:0000256" key="6">
    <source>
        <dbReference type="ARBA" id="ARBA00023239"/>
    </source>
</evidence>
<accession>Q4E5B4</accession>
<dbReference type="PaxDb" id="353153-Q4E5B4"/>
<keyword evidence="10" id="KW-0472">Membrane</keyword>
<keyword evidence="7" id="KW-0511">Multifunctional enzyme</keyword>
<dbReference type="eggNOG" id="KOG2875">
    <property type="taxonomic scope" value="Eukaryota"/>
</dbReference>
<reference evidence="12 13" key="1">
    <citation type="journal article" date="2005" name="Science">
        <title>The genome sequence of Trypanosoma cruzi, etiologic agent of Chagas disease.</title>
        <authorList>
            <person name="El-Sayed N.M."/>
            <person name="Myler P.J."/>
            <person name="Bartholomeu D.C."/>
            <person name="Nilsson D."/>
            <person name="Aggarwal G."/>
            <person name="Tran A.N."/>
            <person name="Ghedin E."/>
            <person name="Worthey E.A."/>
            <person name="Delcher A.L."/>
            <person name="Blandin G."/>
            <person name="Westenberger S.J."/>
            <person name="Caler E."/>
            <person name="Cerqueira G.C."/>
            <person name="Branche C."/>
            <person name="Haas B."/>
            <person name="Anupama A."/>
            <person name="Arner E."/>
            <person name="Aslund L."/>
            <person name="Attipoe P."/>
            <person name="Bontempi E."/>
            <person name="Bringaud F."/>
            <person name="Burton P."/>
            <person name="Cadag E."/>
            <person name="Campbell D.A."/>
            <person name="Carrington M."/>
            <person name="Crabtree J."/>
            <person name="Darban H."/>
            <person name="da Silveira J.F."/>
            <person name="de Jong P."/>
            <person name="Edwards K."/>
            <person name="Englund P.T."/>
            <person name="Fazelina G."/>
            <person name="Feldblyum T."/>
            <person name="Ferella M."/>
            <person name="Frasch A.C."/>
            <person name="Gull K."/>
            <person name="Horn D."/>
            <person name="Hou L."/>
            <person name="Huang Y."/>
            <person name="Kindlund E."/>
            <person name="Klingbeil M."/>
            <person name="Kluge S."/>
            <person name="Koo H."/>
            <person name="Lacerda D."/>
            <person name="Levin M.J."/>
            <person name="Lorenzi H."/>
            <person name="Louie T."/>
            <person name="Machado C.R."/>
            <person name="McCulloch R."/>
            <person name="McKenna A."/>
            <person name="Mizuno Y."/>
            <person name="Mottram J.C."/>
            <person name="Nelson S."/>
            <person name="Ochaya S."/>
            <person name="Osoegawa K."/>
            <person name="Pai G."/>
            <person name="Parsons M."/>
            <person name="Pentony M."/>
            <person name="Pettersson U."/>
            <person name="Pop M."/>
            <person name="Ramirez J.L."/>
            <person name="Rinta J."/>
            <person name="Robertson L."/>
            <person name="Salzberg S.L."/>
            <person name="Sanchez D.O."/>
            <person name="Seyler A."/>
            <person name="Sharma R."/>
            <person name="Shetty J."/>
            <person name="Simpson A.J."/>
            <person name="Sisk E."/>
            <person name="Tammi M.T."/>
            <person name="Tarleton R."/>
            <person name="Teixeira S."/>
            <person name="Van Aken S."/>
            <person name="Vogt C."/>
            <person name="Ward P.N."/>
            <person name="Wickstead B."/>
            <person name="Wortman J."/>
            <person name="White O."/>
            <person name="Fraser C.M."/>
            <person name="Stuart K.D."/>
            <person name="Andersson B."/>
        </authorList>
    </citation>
    <scope>NUCLEOTIDE SEQUENCE [LARGE SCALE GENOMIC DNA]</scope>
    <source>
        <strain evidence="12 13">CL Brener</strain>
    </source>
</reference>
<dbReference type="InterPro" id="IPR003265">
    <property type="entry name" value="HhH-GPD_domain"/>
</dbReference>
<dbReference type="InterPro" id="IPR012904">
    <property type="entry name" value="OGG_N"/>
</dbReference>
<dbReference type="CDD" id="cd00056">
    <property type="entry name" value="ENDO3c"/>
    <property type="match status" value="1"/>
</dbReference>
<comment type="catalytic activity">
    <reaction evidence="9">
        <text>2'-deoxyribonucleotide-(2'-deoxyribose 5'-phosphate)-2'-deoxyribonucleotide-DNA = a 3'-end 2'-deoxyribonucleotide-(2,3-dehydro-2,3-deoxyribose 5'-phosphate)-DNA + a 5'-end 5'-phospho-2'-deoxyribonucleoside-DNA + H(+)</text>
        <dbReference type="Rhea" id="RHEA:66592"/>
        <dbReference type="Rhea" id="RHEA-COMP:13180"/>
        <dbReference type="Rhea" id="RHEA-COMP:16897"/>
        <dbReference type="Rhea" id="RHEA-COMP:17067"/>
        <dbReference type="ChEBI" id="CHEBI:15378"/>
        <dbReference type="ChEBI" id="CHEBI:136412"/>
        <dbReference type="ChEBI" id="CHEBI:157695"/>
        <dbReference type="ChEBI" id="CHEBI:167181"/>
        <dbReference type="EC" id="4.2.99.18"/>
    </reaction>
</comment>
<keyword evidence="8" id="KW-0326">Glycosidase</keyword>
<keyword evidence="6" id="KW-0456">Lyase</keyword>
<dbReference type="Gene3D" id="1.10.1670.10">
    <property type="entry name" value="Helix-hairpin-Helix base-excision DNA repair enzymes (C-terminal)"/>
    <property type="match status" value="1"/>
</dbReference>
<dbReference type="InParanoid" id="Q4E5B4"/>
<dbReference type="PANTHER" id="PTHR10242:SF2">
    <property type="entry name" value="N-GLYCOSYLASE_DNA LYASE"/>
    <property type="match status" value="1"/>
</dbReference>
<dbReference type="Pfam" id="PF07934">
    <property type="entry name" value="OGG_N"/>
    <property type="match status" value="1"/>
</dbReference>
<keyword evidence="3" id="KW-0227">DNA damage</keyword>
<dbReference type="GO" id="GO:0140078">
    <property type="term" value="F:class I DNA-(apurinic or apyrimidinic site) endonuclease activity"/>
    <property type="evidence" value="ECO:0007669"/>
    <property type="project" value="UniProtKB-EC"/>
</dbReference>
<evidence type="ECO:0000256" key="7">
    <source>
        <dbReference type="ARBA" id="ARBA00023268"/>
    </source>
</evidence>
<keyword evidence="10" id="KW-1133">Transmembrane helix</keyword>
<dbReference type="SUPFAM" id="SSF55945">
    <property type="entry name" value="TATA-box binding protein-like"/>
    <property type="match status" value="1"/>
</dbReference>
<proteinExistence type="inferred from homology"/>
<dbReference type="EC" id="4.2.99.18" evidence="2"/>
<dbReference type="GO" id="GO:0006285">
    <property type="term" value="P:base-excision repair, AP site formation"/>
    <property type="evidence" value="ECO:0007669"/>
    <property type="project" value="TreeGrafter"/>
</dbReference>
<dbReference type="Gene3D" id="1.10.340.30">
    <property type="entry name" value="Hypothetical protein, domain 2"/>
    <property type="match status" value="1"/>
</dbReference>
<dbReference type="KEGG" id="tcr:506559.170"/>